<gene>
    <name evidence="1" type="ORF">Sjap_025730</name>
</gene>
<evidence type="ECO:0000313" key="2">
    <source>
        <dbReference type="Proteomes" id="UP001417504"/>
    </source>
</evidence>
<reference evidence="1 2" key="1">
    <citation type="submission" date="2024-01" db="EMBL/GenBank/DDBJ databases">
        <title>Genome assemblies of Stephania.</title>
        <authorList>
            <person name="Yang L."/>
        </authorList>
    </citation>
    <scope>NUCLEOTIDE SEQUENCE [LARGE SCALE GENOMIC DNA]</scope>
    <source>
        <strain evidence="1">QJT</strain>
        <tissue evidence="1">Leaf</tissue>
    </source>
</reference>
<accession>A0AAP0HFW6</accession>
<name>A0AAP0HFW6_9MAGN</name>
<dbReference type="EMBL" id="JBBNAE010000011">
    <property type="protein sequence ID" value="KAK9085319.1"/>
    <property type="molecule type" value="Genomic_DNA"/>
</dbReference>
<organism evidence="1 2">
    <name type="scientific">Stephania japonica</name>
    <dbReference type="NCBI Taxonomy" id="461633"/>
    <lineage>
        <taxon>Eukaryota</taxon>
        <taxon>Viridiplantae</taxon>
        <taxon>Streptophyta</taxon>
        <taxon>Embryophyta</taxon>
        <taxon>Tracheophyta</taxon>
        <taxon>Spermatophyta</taxon>
        <taxon>Magnoliopsida</taxon>
        <taxon>Ranunculales</taxon>
        <taxon>Menispermaceae</taxon>
        <taxon>Menispermoideae</taxon>
        <taxon>Cissampelideae</taxon>
        <taxon>Stephania</taxon>
    </lineage>
</organism>
<dbReference type="Proteomes" id="UP001417504">
    <property type="component" value="Unassembled WGS sequence"/>
</dbReference>
<comment type="caution">
    <text evidence="1">The sequence shown here is derived from an EMBL/GenBank/DDBJ whole genome shotgun (WGS) entry which is preliminary data.</text>
</comment>
<evidence type="ECO:0000313" key="1">
    <source>
        <dbReference type="EMBL" id="KAK9085319.1"/>
    </source>
</evidence>
<keyword evidence="2" id="KW-1185">Reference proteome</keyword>
<proteinExistence type="predicted"/>
<protein>
    <submittedName>
        <fullName evidence="1">Uncharacterized protein</fullName>
    </submittedName>
</protein>
<dbReference type="AlphaFoldDB" id="A0AAP0HFW6"/>
<sequence>MRRSKSFDAFAASLLTKPQFVTSLGEDGKSTHAAGIFWLILQQIGQPDLKNPIQEGELARLDRGLSTANWLDRYPAALLSHHRIAQPKVIGSGHCCTPWPIAPGPVGPESIGRYLRGSFDQ</sequence>